<keyword evidence="2" id="KW-0812">Transmembrane</keyword>
<dbReference type="eggNOG" id="ENOG502R54U">
    <property type="taxonomic scope" value="Eukaryota"/>
</dbReference>
<dbReference type="HOGENOM" id="CLU_030625_0_0_1"/>
<organism evidence="4 5">
    <name type="scientific">Sarcophilus harrisii</name>
    <name type="common">Tasmanian devil</name>
    <name type="synonym">Sarcophilus laniarius</name>
    <dbReference type="NCBI Taxonomy" id="9305"/>
    <lineage>
        <taxon>Eukaryota</taxon>
        <taxon>Metazoa</taxon>
        <taxon>Chordata</taxon>
        <taxon>Craniata</taxon>
        <taxon>Vertebrata</taxon>
        <taxon>Euteleostomi</taxon>
        <taxon>Mammalia</taxon>
        <taxon>Metatheria</taxon>
        <taxon>Dasyuromorphia</taxon>
        <taxon>Dasyuridae</taxon>
        <taxon>Sarcophilus</taxon>
    </lineage>
</organism>
<evidence type="ECO:0000256" key="1">
    <source>
        <dbReference type="ARBA" id="ARBA00023319"/>
    </source>
</evidence>
<dbReference type="InterPro" id="IPR007110">
    <property type="entry name" value="Ig-like_dom"/>
</dbReference>
<feature type="domain" description="Ig-like" evidence="3">
    <location>
        <begin position="5"/>
        <end position="98"/>
    </location>
</feature>
<reference evidence="4 5" key="1">
    <citation type="journal article" date="2011" name="Proc. Natl. Acad. Sci. U.S.A.">
        <title>Genetic diversity and population structure of the endangered marsupial Sarcophilus harrisii (Tasmanian devil).</title>
        <authorList>
            <person name="Miller W."/>
            <person name="Hayes V.M."/>
            <person name="Ratan A."/>
            <person name="Petersen D.C."/>
            <person name="Wittekindt N.E."/>
            <person name="Miller J."/>
            <person name="Walenz B."/>
            <person name="Knight J."/>
            <person name="Qi J."/>
            <person name="Zhao F."/>
            <person name="Wang Q."/>
            <person name="Bedoya-Reina O.C."/>
            <person name="Katiyar N."/>
            <person name="Tomsho L.P."/>
            <person name="Kasson L.M."/>
            <person name="Hardie R.A."/>
            <person name="Woodbridge P."/>
            <person name="Tindall E.A."/>
            <person name="Bertelsen M.F."/>
            <person name="Dixon D."/>
            <person name="Pyecroft S."/>
            <person name="Helgen K.M."/>
            <person name="Lesk A.M."/>
            <person name="Pringle T.H."/>
            <person name="Patterson N."/>
            <person name="Zhang Y."/>
            <person name="Kreiss A."/>
            <person name="Woods G.M."/>
            <person name="Jones M.E."/>
            <person name="Schuster S.C."/>
        </authorList>
    </citation>
    <scope>NUCLEOTIDE SEQUENCE [LARGE SCALE GENOMIC DNA]</scope>
</reference>
<keyword evidence="5" id="KW-1185">Reference proteome</keyword>
<dbReference type="FunFam" id="2.60.40.10:FF:001540">
    <property type="entry name" value="Immunoglobulin heavy constant gamma 1"/>
    <property type="match status" value="1"/>
</dbReference>
<protein>
    <recommendedName>
        <fullName evidence="3">Ig-like domain-containing protein</fullName>
    </recommendedName>
</protein>
<evidence type="ECO:0000259" key="3">
    <source>
        <dbReference type="PROSITE" id="PS50835"/>
    </source>
</evidence>
<dbReference type="InterPro" id="IPR036179">
    <property type="entry name" value="Ig-like_dom_sf"/>
</dbReference>
<dbReference type="AlphaFoldDB" id="G3VVK2"/>
<dbReference type="InterPro" id="IPR050380">
    <property type="entry name" value="Immune_Resp_Modulators"/>
</dbReference>
<dbReference type="InterPro" id="IPR003006">
    <property type="entry name" value="Ig/MHC_CS"/>
</dbReference>
<dbReference type="FunCoup" id="G3VVK2">
    <property type="interactions" value="526"/>
</dbReference>
<feature type="domain" description="Ig-like" evidence="3">
    <location>
        <begin position="129"/>
        <end position="219"/>
    </location>
</feature>
<reference evidence="4" key="2">
    <citation type="submission" date="2025-08" db="UniProtKB">
        <authorList>
            <consortium name="Ensembl"/>
        </authorList>
    </citation>
    <scope>IDENTIFICATION</scope>
</reference>
<dbReference type="Pfam" id="PF07654">
    <property type="entry name" value="C1-set"/>
    <property type="match status" value="3"/>
</dbReference>
<dbReference type="PROSITE" id="PS50835">
    <property type="entry name" value="IG_LIKE"/>
    <property type="match status" value="3"/>
</dbReference>
<dbReference type="InterPro" id="IPR013783">
    <property type="entry name" value="Ig-like_fold"/>
</dbReference>
<accession>G3VVK2</accession>
<dbReference type="Gene3D" id="2.60.40.10">
    <property type="entry name" value="Immunoglobulins"/>
    <property type="match status" value="3"/>
</dbReference>
<dbReference type="PROSITE" id="PS00290">
    <property type="entry name" value="IG_MHC"/>
    <property type="match status" value="1"/>
</dbReference>
<evidence type="ECO:0000256" key="2">
    <source>
        <dbReference type="SAM" id="Phobius"/>
    </source>
</evidence>
<feature type="transmembrane region" description="Helical" evidence="2">
    <location>
        <begin position="347"/>
        <end position="372"/>
    </location>
</feature>
<dbReference type="CDD" id="cd21817">
    <property type="entry name" value="IgC1_CH1_IgEG"/>
    <property type="match status" value="1"/>
</dbReference>
<proteinExistence type="predicted"/>
<name>G3VVK2_SARHA</name>
<dbReference type="CDD" id="cd05768">
    <property type="entry name" value="IgC1_CH3_IgAGD_CH4_IgAEM"/>
    <property type="match status" value="1"/>
</dbReference>
<reference evidence="4" key="3">
    <citation type="submission" date="2025-09" db="UniProtKB">
        <authorList>
            <consortium name="Ensembl"/>
        </authorList>
    </citation>
    <scope>IDENTIFICATION</scope>
</reference>
<dbReference type="SMART" id="SM00407">
    <property type="entry name" value="IGc1"/>
    <property type="match status" value="3"/>
</dbReference>
<keyword evidence="2" id="KW-0472">Membrane</keyword>
<dbReference type="InParanoid" id="G3VVK2"/>
<feature type="domain" description="Ig-like" evidence="3">
    <location>
        <begin position="228"/>
        <end position="326"/>
    </location>
</feature>
<evidence type="ECO:0000313" key="4">
    <source>
        <dbReference type="Ensembl" id="ENSSHAP00000007207.1"/>
    </source>
</evidence>
<evidence type="ECO:0000313" key="5">
    <source>
        <dbReference type="Proteomes" id="UP000007648"/>
    </source>
</evidence>
<dbReference type="InterPro" id="IPR003597">
    <property type="entry name" value="Ig_C1-set"/>
</dbReference>
<dbReference type="GeneTree" id="ENSGT00940000162793"/>
<sequence>NPTAPSVFPLAPNCGQKSSSQVALGCLISGYFPEPVMVTWNSGAISSGIQIYPSVLQSSGLYTLSSQLTVPADTWPSQSYICNVVHKATSTKINKKIEGPSSTPKPTECTCCKCSACDVGGLSVFIFPPNPKDTLKLSGSPKITCMVVDVSDASDVKIAWFKNNKEIDSPKPTQKEQNNGTIQVISTLSVVHQEWLKGTVYTCKVDTKELPFPETRTISHTSGDRKMPDMYVFAPHPDELKHKDTVSLTCFVKNFFPQDIVVEWQCNDHPEPEENYYTTPAMKEKDTFFVYSKLTLNKAKWQENNSYTCMVLHEGFPNQYSQRTISLSTELIPDENCAETRDGELDGLWTTISIFITLFLLSVCYSATVTLFKVKWIFSSVMELKQPMIPDYRNMMSQGA</sequence>
<dbReference type="SUPFAM" id="SSF48726">
    <property type="entry name" value="Immunoglobulin"/>
    <property type="match status" value="3"/>
</dbReference>
<dbReference type="OMA" id="DENCAEA"/>
<dbReference type="PANTHER" id="PTHR23411">
    <property type="entry name" value="TAPASIN"/>
    <property type="match status" value="1"/>
</dbReference>
<keyword evidence="2" id="KW-1133">Transmembrane helix</keyword>
<dbReference type="Ensembl" id="ENSSHAT00000007269.2">
    <property type="protein sequence ID" value="ENSSHAP00000007207.1"/>
    <property type="gene ID" value="ENSSHAG00000006262.2"/>
</dbReference>
<keyword evidence="1" id="KW-0393">Immunoglobulin domain</keyword>
<dbReference type="FunFam" id="2.60.40.10:FF:000463">
    <property type="entry name" value="Immunoglobulin heavy constant gamma 1"/>
    <property type="match status" value="1"/>
</dbReference>
<dbReference type="STRING" id="9305.ENSSHAP00000007207"/>
<dbReference type="Proteomes" id="UP000007648">
    <property type="component" value="Unassembled WGS sequence"/>
</dbReference>